<organism evidence="2 3">
    <name type="scientific">Actinomadura yumaensis</name>
    <dbReference type="NCBI Taxonomy" id="111807"/>
    <lineage>
        <taxon>Bacteria</taxon>
        <taxon>Bacillati</taxon>
        <taxon>Actinomycetota</taxon>
        <taxon>Actinomycetes</taxon>
        <taxon>Streptosporangiales</taxon>
        <taxon>Thermomonosporaceae</taxon>
        <taxon>Actinomadura</taxon>
    </lineage>
</organism>
<dbReference type="RefSeq" id="WP_160820589.1">
    <property type="nucleotide sequence ID" value="NZ_JBHSXE010000001.1"/>
</dbReference>
<evidence type="ECO:0000313" key="2">
    <source>
        <dbReference type="EMBL" id="MFC6880084.1"/>
    </source>
</evidence>
<accession>A0ABW2CEI1</accession>
<keyword evidence="3" id="KW-1185">Reference proteome</keyword>
<sequence length="271" mass="30517">MGAAESLRPEDSLWNLISVYLRKERRQRELSQAEVGVVIQADKQRVANIEAGRLNLTSVQAELLDEAWGTLFVALRHYAVVLGRDREWTKQLIDFETGALIIKIYNSQIVPVPFQTEDYARAIITSCGVLEDVESAVRKRMDRQKLLLDQLKGMSLWLLIDEAALRYEGVPREVMTGQLERLIELAERASVRIVPSGSPAHIGVDGDFELITTADGTDIAYVWAQLQGRLVPDASEVRRMSLRYDRIGAQALPEQGSLELIKKVMEHLGDH</sequence>
<evidence type="ECO:0000313" key="3">
    <source>
        <dbReference type="Proteomes" id="UP001596380"/>
    </source>
</evidence>
<comment type="caution">
    <text evidence="2">The sequence shown here is derived from an EMBL/GenBank/DDBJ whole genome shotgun (WGS) entry which is preliminary data.</text>
</comment>
<dbReference type="EMBL" id="JBHSXS010000004">
    <property type="protein sequence ID" value="MFC6880084.1"/>
    <property type="molecule type" value="Genomic_DNA"/>
</dbReference>
<evidence type="ECO:0000259" key="1">
    <source>
        <dbReference type="Pfam" id="PF19054"/>
    </source>
</evidence>
<proteinExistence type="predicted"/>
<dbReference type="InterPro" id="IPR043917">
    <property type="entry name" value="DUF5753"/>
</dbReference>
<reference evidence="3" key="1">
    <citation type="journal article" date="2019" name="Int. J. Syst. Evol. Microbiol.">
        <title>The Global Catalogue of Microorganisms (GCM) 10K type strain sequencing project: providing services to taxonomists for standard genome sequencing and annotation.</title>
        <authorList>
            <consortium name="The Broad Institute Genomics Platform"/>
            <consortium name="The Broad Institute Genome Sequencing Center for Infectious Disease"/>
            <person name="Wu L."/>
            <person name="Ma J."/>
        </authorList>
    </citation>
    <scope>NUCLEOTIDE SEQUENCE [LARGE SCALE GENOMIC DNA]</scope>
    <source>
        <strain evidence="3">JCM 3369</strain>
    </source>
</reference>
<dbReference type="Pfam" id="PF19054">
    <property type="entry name" value="DUF5753"/>
    <property type="match status" value="1"/>
</dbReference>
<dbReference type="Proteomes" id="UP001596380">
    <property type="component" value="Unassembled WGS sequence"/>
</dbReference>
<dbReference type="SUPFAM" id="SSF47413">
    <property type="entry name" value="lambda repressor-like DNA-binding domains"/>
    <property type="match status" value="1"/>
</dbReference>
<protein>
    <submittedName>
        <fullName evidence="2">DUF5753 domain-containing protein</fullName>
    </submittedName>
</protein>
<dbReference type="InterPro" id="IPR010982">
    <property type="entry name" value="Lambda_DNA-bd_dom_sf"/>
</dbReference>
<gene>
    <name evidence="2" type="ORF">ACFQKB_09940</name>
</gene>
<feature type="domain" description="DUF5753" evidence="1">
    <location>
        <begin position="90"/>
        <end position="263"/>
    </location>
</feature>
<name>A0ABW2CEI1_9ACTN</name>